<evidence type="ECO:0000256" key="8">
    <source>
        <dbReference type="ARBA" id="ARBA00022695"/>
    </source>
</evidence>
<feature type="binding site" evidence="20">
    <location>
        <position position="425"/>
    </location>
    <ligand>
        <name>acetyl-CoA</name>
        <dbReference type="ChEBI" id="CHEBI:57288"/>
    </ligand>
</feature>
<feature type="binding site" evidence="20">
    <location>
        <position position="157"/>
    </location>
    <ligand>
        <name>UDP-N-acetyl-alpha-D-glucosamine</name>
        <dbReference type="ChEBI" id="CHEBI:57705"/>
    </ligand>
</feature>
<comment type="similarity">
    <text evidence="5 20">In the N-terminal section; belongs to the N-acetylglucosamine-1-phosphate uridyltransferase family.</text>
</comment>
<feature type="binding site" evidence="20">
    <location>
        <position position="172"/>
    </location>
    <ligand>
        <name>UDP-N-acetyl-alpha-D-glucosamine</name>
        <dbReference type="ChEBI" id="CHEBI:57705"/>
    </ligand>
</feature>
<dbReference type="CDD" id="cd03353">
    <property type="entry name" value="LbH_GlmU_C"/>
    <property type="match status" value="1"/>
</dbReference>
<evidence type="ECO:0000256" key="5">
    <source>
        <dbReference type="ARBA" id="ARBA00007947"/>
    </source>
</evidence>
<comment type="pathway">
    <text evidence="2 20">Nucleotide-sugar biosynthesis; UDP-N-acetyl-alpha-D-glucosamine biosynthesis; N-acetyl-alpha-D-glucosamine 1-phosphate from alpha-D-glucosamine 6-phosphate (route II): step 2/2.</text>
</comment>
<dbReference type="PANTHER" id="PTHR43584:SF3">
    <property type="entry name" value="BIFUNCTIONAL PROTEIN GLMU"/>
    <property type="match status" value="1"/>
</dbReference>
<dbReference type="HAMAP" id="MF_01631">
    <property type="entry name" value="GlmU"/>
    <property type="match status" value="1"/>
</dbReference>
<dbReference type="EC" id="2.3.1.157" evidence="20"/>
<comment type="function">
    <text evidence="19 20">Catalyzes the last two sequential reactions in the de novo biosynthetic pathway for UDP-N-acetylglucosamine (UDP-GlcNAc). The C-terminal domain catalyzes the transfer of acetyl group from acetyl coenzyme A to glucosamine-1-phosphate (GlcN-1-P) to produce N-acetylglucosamine-1-phosphate (GlcNAc-1-P), which is converted into UDP-GlcNAc by the transfer of uridine 5-monophosphate (from uridine 5-triphosphate), a reaction catalyzed by the N-terminal domain.</text>
</comment>
<evidence type="ECO:0000256" key="14">
    <source>
        <dbReference type="ARBA" id="ARBA00023268"/>
    </source>
</evidence>
<evidence type="ECO:0000256" key="7">
    <source>
        <dbReference type="ARBA" id="ARBA00022679"/>
    </source>
</evidence>
<dbReference type="GO" id="GO:0008360">
    <property type="term" value="P:regulation of cell shape"/>
    <property type="evidence" value="ECO:0007669"/>
    <property type="project" value="UniProtKB-KW"/>
</dbReference>
<dbReference type="GO" id="GO:0016020">
    <property type="term" value="C:membrane"/>
    <property type="evidence" value="ECO:0007669"/>
    <property type="project" value="GOC"/>
</dbReference>
<dbReference type="GO" id="GO:0071555">
    <property type="term" value="P:cell wall organization"/>
    <property type="evidence" value="ECO:0007669"/>
    <property type="project" value="UniProtKB-KW"/>
</dbReference>
<accession>E0NNH3</accession>
<keyword evidence="7 20" id="KW-0808">Transferase</keyword>
<dbReference type="HOGENOM" id="CLU_029499_15_2_9"/>
<comment type="caution">
    <text evidence="20">Lacks conserved residue(s) required for the propagation of feature annotation.</text>
</comment>
<feature type="binding site" evidence="20">
    <location>
        <position position="407"/>
    </location>
    <ligand>
        <name>acetyl-CoA</name>
        <dbReference type="ChEBI" id="CHEBI:57288"/>
    </ligand>
</feature>
<keyword evidence="16 20" id="KW-0961">Cell wall biogenesis/degradation</keyword>
<dbReference type="AlphaFoldDB" id="E0NNH3"/>
<dbReference type="InterPro" id="IPR005835">
    <property type="entry name" value="NTP_transferase_dom"/>
</dbReference>
<dbReference type="InterPro" id="IPR001451">
    <property type="entry name" value="Hexapep"/>
</dbReference>
<keyword evidence="9 20" id="KW-0479">Metal-binding</keyword>
<dbReference type="GO" id="GO:0006048">
    <property type="term" value="P:UDP-N-acetylglucosamine biosynthetic process"/>
    <property type="evidence" value="ECO:0007669"/>
    <property type="project" value="UniProtKB-UniPathway"/>
</dbReference>
<name>E0NNH3_9FIRM</name>
<evidence type="ECO:0000256" key="11">
    <source>
        <dbReference type="ARBA" id="ARBA00022842"/>
    </source>
</evidence>
<evidence type="ECO:0000256" key="12">
    <source>
        <dbReference type="ARBA" id="ARBA00022960"/>
    </source>
</evidence>
<evidence type="ECO:0000256" key="16">
    <source>
        <dbReference type="ARBA" id="ARBA00023316"/>
    </source>
</evidence>
<dbReference type="GO" id="GO:0009245">
    <property type="term" value="P:lipid A biosynthetic process"/>
    <property type="evidence" value="ECO:0007669"/>
    <property type="project" value="UniProtKB-UniRule"/>
</dbReference>
<evidence type="ECO:0000256" key="9">
    <source>
        <dbReference type="ARBA" id="ARBA00022723"/>
    </source>
</evidence>
<feature type="region of interest" description="Linker" evidence="20">
    <location>
        <begin position="233"/>
        <end position="253"/>
    </location>
</feature>
<comment type="subunit">
    <text evidence="20">Homotrimer.</text>
</comment>
<feature type="region of interest" description="N-acetyltransferase" evidence="20">
    <location>
        <begin position="254"/>
        <end position="461"/>
    </location>
</feature>
<evidence type="ECO:0000256" key="6">
    <source>
        <dbReference type="ARBA" id="ARBA00022490"/>
    </source>
</evidence>
<reference evidence="22 23" key="1">
    <citation type="submission" date="2010-07" db="EMBL/GenBank/DDBJ databases">
        <authorList>
            <person name="Muzny D."/>
            <person name="Qin X."/>
            <person name="Deng J."/>
            <person name="Jiang H."/>
            <person name="Liu Y."/>
            <person name="Qu J."/>
            <person name="Song X.-Z."/>
            <person name="Zhang L."/>
            <person name="Thornton R."/>
            <person name="Coyle M."/>
            <person name="Francisco L."/>
            <person name="Jackson L."/>
            <person name="Javaid M."/>
            <person name="Korchina V."/>
            <person name="Kovar C."/>
            <person name="Mata R."/>
            <person name="Mathew T."/>
            <person name="Ngo R."/>
            <person name="Nguyen L."/>
            <person name="Nguyen N."/>
            <person name="Okwuonu G."/>
            <person name="Ongeri F."/>
            <person name="Pham C."/>
            <person name="Simmons D."/>
            <person name="Wilczek-Boney K."/>
            <person name="Hale W."/>
            <person name="Jakkamsetti A."/>
            <person name="Pham P."/>
            <person name="Ruth R."/>
            <person name="San Lucas F."/>
            <person name="Warren J."/>
            <person name="Zhang J."/>
            <person name="Zhao Z."/>
            <person name="Zhou C."/>
            <person name="Zhu D."/>
            <person name="Lee S."/>
            <person name="Bess C."/>
            <person name="Blankenburg K."/>
            <person name="Forbes L."/>
            <person name="Fu Q."/>
            <person name="Gubbala S."/>
            <person name="Hirani K."/>
            <person name="Jayaseelan J.C."/>
            <person name="Lara F."/>
            <person name="Munidasa M."/>
            <person name="Palculict T."/>
            <person name="Patil S."/>
            <person name="Pu L.-L."/>
            <person name="Saada N."/>
            <person name="Tang L."/>
            <person name="Weissenberger G."/>
            <person name="Zhu Y."/>
            <person name="Hemphill L."/>
            <person name="Shang Y."/>
            <person name="Youmans B."/>
            <person name="Ayvaz T."/>
            <person name="Ross M."/>
            <person name="Santibanez J."/>
            <person name="Aqrawi P."/>
            <person name="Gross S."/>
            <person name="Joshi V."/>
            <person name="Fowler G."/>
            <person name="Nazareth L."/>
            <person name="Reid J."/>
            <person name="Worley K."/>
            <person name="Petrosino J."/>
            <person name="Highlander S."/>
            <person name="Gibbs R."/>
        </authorList>
    </citation>
    <scope>NUCLEOTIDE SEQUENCE [LARGE SCALE GENOMIC DNA]</scope>
    <source>
        <strain evidence="22 23">ATCC BAA-1640</strain>
    </source>
</reference>
<dbReference type="PANTHER" id="PTHR43584">
    <property type="entry name" value="NUCLEOTIDYL TRANSFERASE"/>
    <property type="match status" value="1"/>
</dbReference>
<dbReference type="RefSeq" id="WP_008902487.1">
    <property type="nucleotide sequence ID" value="NZ_GL397071.1"/>
</dbReference>
<dbReference type="NCBIfam" id="TIGR01173">
    <property type="entry name" value="glmU"/>
    <property type="match status" value="1"/>
</dbReference>
<feature type="binding site" evidence="20">
    <location>
        <position position="142"/>
    </location>
    <ligand>
        <name>UDP-N-acetyl-alpha-D-glucosamine</name>
        <dbReference type="ChEBI" id="CHEBI:57705"/>
    </ligand>
</feature>
<dbReference type="InterPro" id="IPR050065">
    <property type="entry name" value="GlmU-like"/>
</dbReference>
<keyword evidence="11 20" id="KW-0460">Magnesium</keyword>
<dbReference type="eggNOG" id="COG1207">
    <property type="taxonomic scope" value="Bacteria"/>
</dbReference>
<keyword evidence="6 20" id="KW-0963">Cytoplasm</keyword>
<evidence type="ECO:0000313" key="22">
    <source>
        <dbReference type="EMBL" id="EFM24662.1"/>
    </source>
</evidence>
<dbReference type="Pfam" id="PF00132">
    <property type="entry name" value="Hexapep"/>
    <property type="match status" value="1"/>
</dbReference>
<dbReference type="GO" id="GO:0003977">
    <property type="term" value="F:UDP-N-acetylglucosamine diphosphorylase activity"/>
    <property type="evidence" value="ECO:0007669"/>
    <property type="project" value="UniProtKB-UniRule"/>
</dbReference>
<proteinExistence type="inferred from homology"/>
<comment type="caution">
    <text evidence="22">The sequence shown here is derived from an EMBL/GenBank/DDBJ whole genome shotgun (WGS) entry which is preliminary data.</text>
</comment>
<keyword evidence="8 20" id="KW-0548">Nucleotidyltransferase</keyword>
<evidence type="ECO:0000259" key="21">
    <source>
        <dbReference type="Pfam" id="PF00483"/>
    </source>
</evidence>
<comment type="catalytic activity">
    <reaction evidence="17 20">
        <text>alpha-D-glucosamine 1-phosphate + acetyl-CoA = N-acetyl-alpha-D-glucosamine 1-phosphate + CoA + H(+)</text>
        <dbReference type="Rhea" id="RHEA:13725"/>
        <dbReference type="ChEBI" id="CHEBI:15378"/>
        <dbReference type="ChEBI" id="CHEBI:57287"/>
        <dbReference type="ChEBI" id="CHEBI:57288"/>
        <dbReference type="ChEBI" id="CHEBI:57776"/>
        <dbReference type="ChEBI" id="CHEBI:58516"/>
        <dbReference type="EC" id="2.3.1.157"/>
    </reaction>
</comment>
<feature type="binding site" evidence="20">
    <location>
        <position position="442"/>
    </location>
    <ligand>
        <name>acetyl-CoA</name>
        <dbReference type="ChEBI" id="CHEBI:57288"/>
    </ligand>
</feature>
<comment type="pathway">
    <text evidence="20">Bacterial outer membrane biogenesis; LPS lipid A biosynthesis.</text>
</comment>
<dbReference type="InterPro" id="IPR029044">
    <property type="entry name" value="Nucleotide-diphossugar_trans"/>
</dbReference>
<dbReference type="EC" id="2.7.7.23" evidence="20"/>
<feature type="binding site" evidence="20">
    <location>
        <position position="353"/>
    </location>
    <ligand>
        <name>UDP-N-acetyl-alpha-D-glucosamine</name>
        <dbReference type="ChEBI" id="CHEBI:57705"/>
    </ligand>
</feature>
<dbReference type="GO" id="GO:0005737">
    <property type="term" value="C:cytoplasm"/>
    <property type="evidence" value="ECO:0007669"/>
    <property type="project" value="UniProtKB-SubCell"/>
</dbReference>
<dbReference type="GO" id="GO:0009252">
    <property type="term" value="P:peptidoglycan biosynthetic process"/>
    <property type="evidence" value="ECO:0007669"/>
    <property type="project" value="UniProtKB-UniRule"/>
</dbReference>
<protein>
    <recommendedName>
        <fullName evidence="20">Bifunctional protein GlmU</fullName>
    </recommendedName>
    <domain>
        <recommendedName>
            <fullName evidence="20">UDP-N-acetylglucosamine pyrophosphorylase</fullName>
            <ecNumber evidence="20">2.7.7.23</ecNumber>
        </recommendedName>
        <alternativeName>
            <fullName evidence="20">N-acetylglucosamine-1-phosphate uridyltransferase</fullName>
        </alternativeName>
    </domain>
    <domain>
        <recommendedName>
            <fullName evidence="20">Glucosamine-1-phosphate N-acetyltransferase</fullName>
            <ecNumber evidence="20">2.3.1.157</ecNumber>
        </recommendedName>
    </domain>
</protein>
<feature type="binding site" evidence="20">
    <location>
        <position position="368"/>
    </location>
    <ligand>
        <name>UDP-N-acetyl-alpha-D-glucosamine</name>
        <dbReference type="ChEBI" id="CHEBI:57705"/>
    </ligand>
</feature>
<feature type="active site" description="Proton acceptor" evidence="20">
    <location>
        <position position="365"/>
    </location>
</feature>
<feature type="binding site" evidence="20">
    <location>
        <begin position="81"/>
        <end position="82"/>
    </location>
    <ligand>
        <name>UDP-N-acetyl-alpha-D-glucosamine</name>
        <dbReference type="ChEBI" id="CHEBI:57705"/>
    </ligand>
</feature>
<dbReference type="UniPathway" id="UPA00113">
    <property type="reaction ID" value="UER00532"/>
</dbReference>
<dbReference type="InterPro" id="IPR011004">
    <property type="entry name" value="Trimer_LpxA-like_sf"/>
</dbReference>
<dbReference type="Proteomes" id="UP000003280">
    <property type="component" value="Unassembled WGS sequence"/>
</dbReference>
<evidence type="ECO:0000256" key="4">
    <source>
        <dbReference type="ARBA" id="ARBA00007707"/>
    </source>
</evidence>
<evidence type="ECO:0000256" key="18">
    <source>
        <dbReference type="ARBA" id="ARBA00048493"/>
    </source>
</evidence>
<sequence length="461" mass="50699">MKVAIILCAGEGTRMKSSLPKVLHKVSGEALSSHVIDSCRDAGIDKIVLVCGYKKEKVIEYYKDENVLFAIQEIGPNAPYGTGFAVMCADEFYKDDDTVIVLNGDAPLITKETIEEFLDFHEKNSYVSTVLTAKVKDPYGYGRIVRNESLSVERIVEEKDATELEKKIHEINSGIFAFSGKVLRDYLKKLDTNNAQGELYLTDILGKLTEDNVPVGAYIAKDSNEIMGANSRLELEELERLFNRRNIVKLMENGVSFINMDQVVVEKNVEIGEDSVVYPGVVLQGNTKIGKNVLIYGNSRIDNSIIGNDVKIDSSTIEDSEVGDETTIGPNAHLRPKSKIGKKVKLGNFVEVKNSTLGDGTKASHLAYIGDADVGSNVNIGCGVIFVNYDGKNKFRSVVHDHGFVGSNSNIVAPVEIEEYGYVAAGSTITKNVSKFQLSIERSHQKNIDDWVKRKGLGGEK</sequence>
<keyword evidence="13 20" id="KW-0573">Peptidoglycan synthesis</keyword>
<dbReference type="Gene3D" id="3.90.550.10">
    <property type="entry name" value="Spore Coat Polysaccharide Biosynthesis Protein SpsA, Chain A"/>
    <property type="match status" value="1"/>
</dbReference>
<dbReference type="Gene3D" id="2.160.10.10">
    <property type="entry name" value="Hexapeptide repeat proteins"/>
    <property type="match status" value="1"/>
</dbReference>
<comment type="pathway">
    <text evidence="3 20">Nucleotide-sugar biosynthesis; UDP-N-acetyl-alpha-D-glucosamine biosynthesis; UDP-N-acetyl-alpha-D-glucosamine from N-acetyl-alpha-D-glucosamine 1-phosphate: step 1/1.</text>
</comment>
<evidence type="ECO:0000256" key="2">
    <source>
        <dbReference type="ARBA" id="ARBA00005166"/>
    </source>
</evidence>
<gene>
    <name evidence="20 22" type="primary">glmU</name>
    <name evidence="22" type="ORF">HMPREF9225_1712</name>
</gene>
<feature type="binding site" evidence="20">
    <location>
        <position position="230"/>
    </location>
    <ligand>
        <name>UDP-N-acetyl-alpha-D-glucosamine</name>
        <dbReference type="ChEBI" id="CHEBI:57705"/>
    </ligand>
</feature>
<feature type="binding site" evidence="20">
    <location>
        <position position="105"/>
    </location>
    <ligand>
        <name>Mg(2+)</name>
        <dbReference type="ChEBI" id="CHEBI:18420"/>
    </ligand>
</feature>
<dbReference type="STRING" id="862517.HMPREF9225_1712"/>
<evidence type="ECO:0000256" key="19">
    <source>
        <dbReference type="ARBA" id="ARBA00049628"/>
    </source>
</evidence>
<keyword evidence="15 20" id="KW-0012">Acyltransferase</keyword>
<evidence type="ECO:0000256" key="13">
    <source>
        <dbReference type="ARBA" id="ARBA00022984"/>
    </source>
</evidence>
<comment type="subcellular location">
    <subcellularLocation>
        <location evidence="1 20">Cytoplasm</location>
    </subcellularLocation>
</comment>
<evidence type="ECO:0000256" key="20">
    <source>
        <dbReference type="HAMAP-Rule" id="MF_01631"/>
    </source>
</evidence>
<feature type="binding site" evidence="20">
    <location>
        <position position="21"/>
    </location>
    <ligand>
        <name>UDP-N-acetyl-alpha-D-glucosamine</name>
        <dbReference type="ChEBI" id="CHEBI:57705"/>
    </ligand>
</feature>
<evidence type="ECO:0000256" key="1">
    <source>
        <dbReference type="ARBA" id="ARBA00004496"/>
    </source>
</evidence>
<keyword evidence="23" id="KW-1185">Reference proteome</keyword>
<evidence type="ECO:0000256" key="17">
    <source>
        <dbReference type="ARBA" id="ARBA00048247"/>
    </source>
</evidence>
<feature type="binding site" evidence="20">
    <location>
        <position position="230"/>
    </location>
    <ligand>
        <name>Mg(2+)</name>
        <dbReference type="ChEBI" id="CHEBI:18420"/>
    </ligand>
</feature>
<evidence type="ECO:0000256" key="10">
    <source>
        <dbReference type="ARBA" id="ARBA00022737"/>
    </source>
</evidence>
<evidence type="ECO:0000313" key="23">
    <source>
        <dbReference type="Proteomes" id="UP000003280"/>
    </source>
</evidence>
<feature type="domain" description="Nucleotidyl transferase" evidence="21">
    <location>
        <begin position="4"/>
        <end position="222"/>
    </location>
</feature>
<feature type="binding site" evidence="20">
    <location>
        <position position="335"/>
    </location>
    <ligand>
        <name>UDP-N-acetyl-alpha-D-glucosamine</name>
        <dbReference type="ChEBI" id="CHEBI:57705"/>
    </ligand>
</feature>
<evidence type="ECO:0000256" key="15">
    <source>
        <dbReference type="ARBA" id="ARBA00023315"/>
    </source>
</evidence>
<dbReference type="NCBIfam" id="NF010934">
    <property type="entry name" value="PRK14354.1"/>
    <property type="match status" value="1"/>
</dbReference>
<comment type="cofactor">
    <cofactor evidence="20">
        <name>Mg(2+)</name>
        <dbReference type="ChEBI" id="CHEBI:18420"/>
    </cofactor>
    <text evidence="20">Binds 1 Mg(2+) ion per subunit.</text>
</comment>
<feature type="binding site" evidence="20">
    <location>
        <begin position="388"/>
        <end position="389"/>
    </location>
    <ligand>
        <name>acetyl-CoA</name>
        <dbReference type="ChEBI" id="CHEBI:57288"/>
    </ligand>
</feature>
<dbReference type="GO" id="GO:0000902">
    <property type="term" value="P:cell morphogenesis"/>
    <property type="evidence" value="ECO:0007669"/>
    <property type="project" value="UniProtKB-UniRule"/>
</dbReference>
<dbReference type="InterPro" id="IPR005882">
    <property type="entry name" value="Bifunctional_GlmU"/>
</dbReference>
<dbReference type="SUPFAM" id="SSF53448">
    <property type="entry name" value="Nucleotide-diphospho-sugar transferases"/>
    <property type="match status" value="1"/>
</dbReference>
<dbReference type="GO" id="GO:0000287">
    <property type="term" value="F:magnesium ion binding"/>
    <property type="evidence" value="ECO:0007669"/>
    <property type="project" value="UniProtKB-UniRule"/>
</dbReference>
<comment type="similarity">
    <text evidence="4 20">In the C-terminal section; belongs to the transferase hexapeptide repeat family.</text>
</comment>
<dbReference type="UniPathway" id="UPA00973"/>
<keyword evidence="10 20" id="KW-0677">Repeat</keyword>
<comment type="catalytic activity">
    <reaction evidence="18 20">
        <text>N-acetyl-alpha-D-glucosamine 1-phosphate + UTP + H(+) = UDP-N-acetyl-alpha-D-glucosamine + diphosphate</text>
        <dbReference type="Rhea" id="RHEA:13509"/>
        <dbReference type="ChEBI" id="CHEBI:15378"/>
        <dbReference type="ChEBI" id="CHEBI:33019"/>
        <dbReference type="ChEBI" id="CHEBI:46398"/>
        <dbReference type="ChEBI" id="CHEBI:57705"/>
        <dbReference type="ChEBI" id="CHEBI:57776"/>
        <dbReference type="EC" id="2.7.7.23"/>
    </reaction>
</comment>
<keyword evidence="12 20" id="KW-0133">Cell shape</keyword>
<feature type="binding site" evidence="20">
    <location>
        <position position="379"/>
    </location>
    <ligand>
        <name>UDP-N-acetyl-alpha-D-glucosamine</name>
        <dbReference type="ChEBI" id="CHEBI:57705"/>
    </ligand>
</feature>
<keyword evidence="14 20" id="KW-0511">Multifunctional enzyme</keyword>
<dbReference type="EMBL" id="AEEH01000049">
    <property type="protein sequence ID" value="EFM24662.1"/>
    <property type="molecule type" value="Genomic_DNA"/>
</dbReference>
<evidence type="ECO:0000256" key="3">
    <source>
        <dbReference type="ARBA" id="ARBA00005208"/>
    </source>
</evidence>
<dbReference type="CDD" id="cd02540">
    <property type="entry name" value="GT2_GlmU_N_bac"/>
    <property type="match status" value="1"/>
</dbReference>
<dbReference type="Pfam" id="PF00483">
    <property type="entry name" value="NTP_transferase"/>
    <property type="match status" value="1"/>
</dbReference>
<dbReference type="InterPro" id="IPR038009">
    <property type="entry name" value="GlmU_C_LbH"/>
</dbReference>
<dbReference type="SUPFAM" id="SSF51161">
    <property type="entry name" value="Trimeric LpxA-like enzymes"/>
    <property type="match status" value="1"/>
</dbReference>
<organism evidence="22 23">
    <name type="scientific">Peptoniphilus duerdenii ATCC BAA-1640</name>
    <dbReference type="NCBI Taxonomy" id="862517"/>
    <lineage>
        <taxon>Bacteria</taxon>
        <taxon>Bacillati</taxon>
        <taxon>Bacillota</taxon>
        <taxon>Tissierellia</taxon>
        <taxon>Tissierellales</taxon>
        <taxon>Peptoniphilaceae</taxon>
        <taxon>Peptoniphilus</taxon>
    </lineage>
</organism>
<dbReference type="GO" id="GO:0019134">
    <property type="term" value="F:glucosamine-1-phosphate N-acetyltransferase activity"/>
    <property type="evidence" value="ECO:0007669"/>
    <property type="project" value="UniProtKB-UniRule"/>
</dbReference>
<feature type="region of interest" description="Pyrophosphorylase" evidence="20">
    <location>
        <begin position="1"/>
        <end position="232"/>
    </location>
</feature>
<dbReference type="OrthoDB" id="9775031at2"/>